<dbReference type="PROSITE" id="PS50294">
    <property type="entry name" value="WD_REPEATS_REGION"/>
    <property type="match status" value="1"/>
</dbReference>
<dbReference type="OrthoDB" id="244107at2759"/>
<gene>
    <name evidence="3" type="ORF">POCTA_138.1.T1860010</name>
</gene>
<dbReference type="EMBL" id="CAJJDP010000190">
    <property type="protein sequence ID" value="CAD8214687.1"/>
    <property type="molecule type" value="Genomic_DNA"/>
</dbReference>
<reference evidence="3" key="1">
    <citation type="submission" date="2021-01" db="EMBL/GenBank/DDBJ databases">
        <authorList>
            <consortium name="Genoscope - CEA"/>
            <person name="William W."/>
        </authorList>
    </citation>
    <scope>NUCLEOTIDE SEQUENCE</scope>
</reference>
<name>A0A8S1YPH7_PAROT</name>
<feature type="transmembrane region" description="Helical" evidence="2">
    <location>
        <begin position="537"/>
        <end position="556"/>
    </location>
</feature>
<proteinExistence type="predicted"/>
<dbReference type="PROSITE" id="PS00678">
    <property type="entry name" value="WD_REPEATS_1"/>
    <property type="match status" value="1"/>
</dbReference>
<feature type="transmembrane region" description="Helical" evidence="2">
    <location>
        <begin position="461"/>
        <end position="481"/>
    </location>
</feature>
<evidence type="ECO:0000313" key="3">
    <source>
        <dbReference type="EMBL" id="CAD8214687.1"/>
    </source>
</evidence>
<sequence>MYFSQCILQKNSQIYQSQRHKEARKIYTIFQLPQKNRDQNIQINNRIAQDGRDFRLSQLFITRGKPKLLGKDIPAANLLQQKQFEKLNDARKDIYLITRLMKQILCHDFNNINYFTEINIYVKQALINKIGKNENIVEFLKYLVHLTSIDNNFIQTGSNSLHLLVEMNADLKMQSFTNIQIKNTSLLGSNFTKSDLSGSKFDNVVSNLRINELKQLKGHIASLNQVCFSSNGNSLASCSDDNSIRLWNIKTGKIKLMLVNGSKVEQICFSPNGIFKQERNHNCMAILEQRIHFVFLLIVIYQYLAVEIIQSTFGMFKQDYKNIKLKVILMQSYQCAFLLMIKHQPQGVRIILSVYGIFKQVNKNLNQMGINKKSMNFAFLQMVQHWHQGVKINLYVYGMFHQDNKYLYQLVIVKVSHQFVFFLMVQYQHLVAKIGLSGYGMSKPDNKKCNQMDIKMMQIPYAVLLMLQHQHLVVEICIYFMGCQIRITKILIKWSFWQGIMFMFFLIVLYQHLVMMIMLSVYGILKQDRKNSNQMAILGVSLLYVFLLMAQLQHLVEITPFGYGILIREGQILNQMAIKNMQCQYNFLLKVLNQYLEEMTRFVYGIHSN</sequence>
<dbReference type="AlphaFoldDB" id="A0A8S1YPH7"/>
<comment type="caution">
    <text evidence="3">The sequence shown here is derived from an EMBL/GenBank/DDBJ whole genome shotgun (WGS) entry which is preliminary data.</text>
</comment>
<dbReference type="Pfam" id="PF00400">
    <property type="entry name" value="WD40"/>
    <property type="match status" value="1"/>
</dbReference>
<dbReference type="PANTHER" id="PTHR45333:SF1">
    <property type="entry name" value="CHROMOSOME UNDETERMINED SCAFFOLD_625, WHOLE GENOME SHOTGUN SEQUENCE"/>
    <property type="match status" value="1"/>
</dbReference>
<feature type="transmembrane region" description="Helical" evidence="2">
    <location>
        <begin position="293"/>
        <end position="316"/>
    </location>
</feature>
<accession>A0A8S1YPH7</accession>
<organism evidence="3 4">
    <name type="scientific">Paramecium octaurelia</name>
    <dbReference type="NCBI Taxonomy" id="43137"/>
    <lineage>
        <taxon>Eukaryota</taxon>
        <taxon>Sar</taxon>
        <taxon>Alveolata</taxon>
        <taxon>Ciliophora</taxon>
        <taxon>Intramacronucleata</taxon>
        <taxon>Oligohymenophorea</taxon>
        <taxon>Peniculida</taxon>
        <taxon>Parameciidae</taxon>
        <taxon>Paramecium</taxon>
    </lineage>
</organism>
<evidence type="ECO:0000256" key="1">
    <source>
        <dbReference type="PROSITE-ProRule" id="PRU00221"/>
    </source>
</evidence>
<keyword evidence="2" id="KW-0812">Transmembrane</keyword>
<dbReference type="Proteomes" id="UP000683925">
    <property type="component" value="Unassembled WGS sequence"/>
</dbReference>
<protein>
    <submittedName>
        <fullName evidence="3">Uncharacterized protein</fullName>
    </submittedName>
</protein>
<feature type="repeat" description="WD" evidence="1">
    <location>
        <begin position="216"/>
        <end position="257"/>
    </location>
</feature>
<evidence type="ECO:0000313" key="4">
    <source>
        <dbReference type="Proteomes" id="UP000683925"/>
    </source>
</evidence>
<dbReference type="PANTHER" id="PTHR45333">
    <property type="entry name" value="MEMBRANE PROTEIN-RELATED"/>
    <property type="match status" value="1"/>
</dbReference>
<keyword evidence="1" id="KW-0853">WD repeat</keyword>
<keyword evidence="2" id="KW-0472">Membrane</keyword>
<evidence type="ECO:0000256" key="2">
    <source>
        <dbReference type="SAM" id="Phobius"/>
    </source>
</evidence>
<feature type="transmembrane region" description="Helical" evidence="2">
    <location>
        <begin position="501"/>
        <end position="525"/>
    </location>
</feature>
<dbReference type="InterPro" id="IPR019775">
    <property type="entry name" value="WD40_repeat_CS"/>
</dbReference>
<keyword evidence="4" id="KW-1185">Reference proteome</keyword>
<dbReference type="PROSITE" id="PS50082">
    <property type="entry name" value="WD_REPEATS_2"/>
    <property type="match status" value="1"/>
</dbReference>
<dbReference type="InterPro" id="IPR001680">
    <property type="entry name" value="WD40_rpt"/>
</dbReference>
<dbReference type="SMART" id="SM00320">
    <property type="entry name" value="WD40"/>
    <property type="match status" value="1"/>
</dbReference>
<keyword evidence="2" id="KW-1133">Transmembrane helix</keyword>